<proteinExistence type="predicted"/>
<keyword evidence="2" id="KW-0732">Signal</keyword>
<evidence type="ECO:0000256" key="2">
    <source>
        <dbReference type="SAM" id="SignalP"/>
    </source>
</evidence>
<comment type="caution">
    <text evidence="3">The sequence shown here is derived from an EMBL/GenBank/DDBJ whole genome shotgun (WGS) entry which is preliminary data.</text>
</comment>
<feature type="region of interest" description="Disordered" evidence="1">
    <location>
        <begin position="42"/>
        <end position="62"/>
    </location>
</feature>
<dbReference type="Proteomes" id="UP000186817">
    <property type="component" value="Unassembled WGS sequence"/>
</dbReference>
<gene>
    <name evidence="3" type="ORF">AK812_SmicGene32517</name>
</gene>
<keyword evidence="4" id="KW-1185">Reference proteome</keyword>
<feature type="chain" id="PRO_5012796647" evidence="2">
    <location>
        <begin position="23"/>
        <end position="158"/>
    </location>
</feature>
<evidence type="ECO:0000313" key="4">
    <source>
        <dbReference type="Proteomes" id="UP000186817"/>
    </source>
</evidence>
<sequence>MGVSENKGFWAFVVLSNAVVLGIDVEVPKRTPEGNPLLKGAEMDSGGGFGGPGNPYAQGDFDPSAGFPGELRGIGLSDFFQLLTGALTGVGTGKMGGKSAAAPARGLRAELFYGNDDGGDRIRPKVTENEAKEARAIVVKERDTIKAKVTAASPRGPV</sequence>
<accession>A0A1Q9CTW9</accession>
<name>A0A1Q9CTW9_SYMMI</name>
<protein>
    <submittedName>
        <fullName evidence="3">Uncharacterized protein</fullName>
    </submittedName>
</protein>
<feature type="signal peptide" evidence="2">
    <location>
        <begin position="1"/>
        <end position="22"/>
    </location>
</feature>
<organism evidence="3 4">
    <name type="scientific">Symbiodinium microadriaticum</name>
    <name type="common">Dinoflagellate</name>
    <name type="synonym">Zooxanthella microadriatica</name>
    <dbReference type="NCBI Taxonomy" id="2951"/>
    <lineage>
        <taxon>Eukaryota</taxon>
        <taxon>Sar</taxon>
        <taxon>Alveolata</taxon>
        <taxon>Dinophyceae</taxon>
        <taxon>Suessiales</taxon>
        <taxon>Symbiodiniaceae</taxon>
        <taxon>Symbiodinium</taxon>
    </lineage>
</organism>
<dbReference type="AlphaFoldDB" id="A0A1Q9CTW9"/>
<dbReference type="EMBL" id="LSRX01000919">
    <property type="protein sequence ID" value="OLP86368.1"/>
    <property type="molecule type" value="Genomic_DNA"/>
</dbReference>
<evidence type="ECO:0000313" key="3">
    <source>
        <dbReference type="EMBL" id="OLP86368.1"/>
    </source>
</evidence>
<reference evidence="3 4" key="1">
    <citation type="submission" date="2016-02" db="EMBL/GenBank/DDBJ databases">
        <title>Genome analysis of coral dinoflagellate symbionts highlights evolutionary adaptations to a symbiotic lifestyle.</title>
        <authorList>
            <person name="Aranda M."/>
            <person name="Li Y."/>
            <person name="Liew Y.J."/>
            <person name="Baumgarten S."/>
            <person name="Simakov O."/>
            <person name="Wilson M."/>
            <person name="Piel J."/>
            <person name="Ashoor H."/>
            <person name="Bougouffa S."/>
            <person name="Bajic V.B."/>
            <person name="Ryu T."/>
            <person name="Ravasi T."/>
            <person name="Bayer T."/>
            <person name="Micklem G."/>
            <person name="Kim H."/>
            <person name="Bhak J."/>
            <person name="Lajeunesse T.C."/>
            <person name="Voolstra C.R."/>
        </authorList>
    </citation>
    <scope>NUCLEOTIDE SEQUENCE [LARGE SCALE GENOMIC DNA]</scope>
    <source>
        <strain evidence="3 4">CCMP2467</strain>
    </source>
</reference>
<evidence type="ECO:0000256" key="1">
    <source>
        <dbReference type="SAM" id="MobiDB-lite"/>
    </source>
</evidence>